<evidence type="ECO:0000313" key="2">
    <source>
        <dbReference type="EMBL" id="MET3690807.1"/>
    </source>
</evidence>
<reference evidence="2 3" key="1">
    <citation type="submission" date="2024-06" db="EMBL/GenBank/DDBJ databases">
        <title>Genomic Encyclopedia of Type Strains, Phase IV (KMG-IV): sequencing the most valuable type-strain genomes for metagenomic binning, comparative biology and taxonomic classification.</title>
        <authorList>
            <person name="Goeker M."/>
        </authorList>
    </citation>
    <scope>NUCLEOTIDE SEQUENCE [LARGE SCALE GENOMIC DNA]</scope>
    <source>
        <strain evidence="2 3">DSM 21331</strain>
    </source>
</reference>
<dbReference type="Proteomes" id="UP001549145">
    <property type="component" value="Unassembled WGS sequence"/>
</dbReference>
<dbReference type="CDD" id="cd00130">
    <property type="entry name" value="PAS"/>
    <property type="match status" value="1"/>
</dbReference>
<keyword evidence="3" id="KW-1185">Reference proteome</keyword>
<gene>
    <name evidence="2" type="ORF">ABID43_000326</name>
</gene>
<dbReference type="EMBL" id="JBEPMM010000001">
    <property type="protein sequence ID" value="MET3690807.1"/>
    <property type="molecule type" value="Genomic_DNA"/>
</dbReference>
<sequence>MAAGRSILDEGAAALLAGNASLAGQPIPMEVALSRTHPDDRPWVFERIRRVRQTGGPFSAEFRVLTEGGQVRWVLNRGLLKADGHGAMHGLGAYIDTTDSHGHPFLTAPSPDQDADDRLALAADRCIEAHAVLKSGGHTDLRLRAESLLIGIGRALARRRD</sequence>
<dbReference type="InterPro" id="IPR000014">
    <property type="entry name" value="PAS"/>
</dbReference>
<feature type="domain" description="PAS fold-3" evidence="1">
    <location>
        <begin position="33"/>
        <end position="83"/>
    </location>
</feature>
<dbReference type="SUPFAM" id="SSF55785">
    <property type="entry name" value="PYP-like sensor domain (PAS domain)"/>
    <property type="match status" value="1"/>
</dbReference>
<evidence type="ECO:0000313" key="3">
    <source>
        <dbReference type="Proteomes" id="UP001549145"/>
    </source>
</evidence>
<dbReference type="Pfam" id="PF08447">
    <property type="entry name" value="PAS_3"/>
    <property type="match status" value="1"/>
</dbReference>
<comment type="caution">
    <text evidence="2">The sequence shown here is derived from an EMBL/GenBank/DDBJ whole genome shotgun (WGS) entry which is preliminary data.</text>
</comment>
<dbReference type="RefSeq" id="WP_238282987.1">
    <property type="nucleotide sequence ID" value="NZ_BPQL01000224.1"/>
</dbReference>
<accession>A0ABV2KZ09</accession>
<dbReference type="InterPro" id="IPR013655">
    <property type="entry name" value="PAS_fold_3"/>
</dbReference>
<dbReference type="Gene3D" id="3.30.450.20">
    <property type="entry name" value="PAS domain"/>
    <property type="match status" value="1"/>
</dbReference>
<protein>
    <recommendedName>
        <fullName evidence="1">PAS fold-3 domain-containing protein</fullName>
    </recommendedName>
</protein>
<organism evidence="2 3">
    <name type="scientific">Methylobacterium goesingense</name>
    <dbReference type="NCBI Taxonomy" id="243690"/>
    <lineage>
        <taxon>Bacteria</taxon>
        <taxon>Pseudomonadati</taxon>
        <taxon>Pseudomonadota</taxon>
        <taxon>Alphaproteobacteria</taxon>
        <taxon>Hyphomicrobiales</taxon>
        <taxon>Methylobacteriaceae</taxon>
        <taxon>Methylobacterium</taxon>
    </lineage>
</organism>
<dbReference type="InterPro" id="IPR035965">
    <property type="entry name" value="PAS-like_dom_sf"/>
</dbReference>
<proteinExistence type="predicted"/>
<evidence type="ECO:0000259" key="1">
    <source>
        <dbReference type="Pfam" id="PF08447"/>
    </source>
</evidence>
<name>A0ABV2KZ09_9HYPH</name>